<keyword evidence="3" id="KW-1185">Reference proteome</keyword>
<dbReference type="AlphaFoldDB" id="A0A6A5WTD4"/>
<feature type="compositionally biased region" description="Basic and acidic residues" evidence="1">
    <location>
        <begin position="1"/>
        <end position="14"/>
    </location>
</feature>
<evidence type="ECO:0000313" key="2">
    <source>
        <dbReference type="EMBL" id="KAF2005073.1"/>
    </source>
</evidence>
<dbReference type="EMBL" id="ML977564">
    <property type="protein sequence ID" value="KAF2005073.1"/>
    <property type="molecule type" value="Genomic_DNA"/>
</dbReference>
<dbReference type="Proteomes" id="UP000799779">
    <property type="component" value="Unassembled WGS sequence"/>
</dbReference>
<feature type="compositionally biased region" description="Low complexity" evidence="1">
    <location>
        <begin position="67"/>
        <end position="80"/>
    </location>
</feature>
<name>A0A6A5WTD4_9PLEO</name>
<reference evidence="2" key="1">
    <citation type="journal article" date="2020" name="Stud. Mycol.">
        <title>101 Dothideomycetes genomes: a test case for predicting lifestyles and emergence of pathogens.</title>
        <authorList>
            <person name="Haridas S."/>
            <person name="Albert R."/>
            <person name="Binder M."/>
            <person name="Bloem J."/>
            <person name="Labutti K."/>
            <person name="Salamov A."/>
            <person name="Andreopoulos B."/>
            <person name="Baker S."/>
            <person name="Barry K."/>
            <person name="Bills G."/>
            <person name="Bluhm B."/>
            <person name="Cannon C."/>
            <person name="Castanera R."/>
            <person name="Culley D."/>
            <person name="Daum C."/>
            <person name="Ezra D."/>
            <person name="Gonzalez J."/>
            <person name="Henrissat B."/>
            <person name="Kuo A."/>
            <person name="Liang C."/>
            <person name="Lipzen A."/>
            <person name="Lutzoni F."/>
            <person name="Magnuson J."/>
            <person name="Mondo S."/>
            <person name="Nolan M."/>
            <person name="Ohm R."/>
            <person name="Pangilinan J."/>
            <person name="Park H.-J."/>
            <person name="Ramirez L."/>
            <person name="Alfaro M."/>
            <person name="Sun H."/>
            <person name="Tritt A."/>
            <person name="Yoshinaga Y."/>
            <person name="Zwiers L.-H."/>
            <person name="Turgeon B."/>
            <person name="Goodwin S."/>
            <person name="Spatafora J."/>
            <person name="Crous P."/>
            <person name="Grigoriev I."/>
        </authorList>
    </citation>
    <scope>NUCLEOTIDE SEQUENCE</scope>
    <source>
        <strain evidence="2">CBS 123094</strain>
    </source>
</reference>
<evidence type="ECO:0000256" key="1">
    <source>
        <dbReference type="SAM" id="MobiDB-lite"/>
    </source>
</evidence>
<sequence>MGAAEVRPDDRLAESVKVLSSRATSKSPKPPLLPNLPVLDPHDAAAHPRPELPAPTPSHGAVGTQRLHSATPTPTAALSPTPHPSQLCVLQIQLAESPKNGWKRCRL</sequence>
<accession>A0A6A5WTD4</accession>
<organism evidence="2 3">
    <name type="scientific">Amniculicola lignicola CBS 123094</name>
    <dbReference type="NCBI Taxonomy" id="1392246"/>
    <lineage>
        <taxon>Eukaryota</taxon>
        <taxon>Fungi</taxon>
        <taxon>Dikarya</taxon>
        <taxon>Ascomycota</taxon>
        <taxon>Pezizomycotina</taxon>
        <taxon>Dothideomycetes</taxon>
        <taxon>Pleosporomycetidae</taxon>
        <taxon>Pleosporales</taxon>
        <taxon>Amniculicolaceae</taxon>
        <taxon>Amniculicola</taxon>
    </lineage>
</organism>
<feature type="compositionally biased region" description="Basic and acidic residues" evidence="1">
    <location>
        <begin position="40"/>
        <end position="50"/>
    </location>
</feature>
<evidence type="ECO:0000313" key="3">
    <source>
        <dbReference type="Proteomes" id="UP000799779"/>
    </source>
</evidence>
<feature type="region of interest" description="Disordered" evidence="1">
    <location>
        <begin position="1"/>
        <end position="82"/>
    </location>
</feature>
<gene>
    <name evidence="2" type="ORF">P154DRAFT_571290</name>
</gene>
<proteinExistence type="predicted"/>
<protein>
    <submittedName>
        <fullName evidence="2">Uncharacterized protein</fullName>
    </submittedName>
</protein>